<feature type="compositionally biased region" description="Low complexity" evidence="1">
    <location>
        <begin position="390"/>
        <end position="406"/>
    </location>
</feature>
<feature type="compositionally biased region" description="Low complexity" evidence="1">
    <location>
        <begin position="49"/>
        <end position="71"/>
    </location>
</feature>
<feature type="region of interest" description="Disordered" evidence="1">
    <location>
        <begin position="1253"/>
        <end position="1272"/>
    </location>
</feature>
<dbReference type="InterPro" id="IPR036322">
    <property type="entry name" value="WD40_repeat_dom_sf"/>
</dbReference>
<feature type="compositionally biased region" description="Pro residues" evidence="1">
    <location>
        <begin position="72"/>
        <end position="88"/>
    </location>
</feature>
<feature type="region of interest" description="Disordered" evidence="1">
    <location>
        <begin position="1291"/>
        <end position="1316"/>
    </location>
</feature>
<evidence type="ECO:0000313" key="2">
    <source>
        <dbReference type="EMBL" id="ACO61211.1"/>
    </source>
</evidence>
<name>C1DZZ5_MICCC</name>
<dbReference type="InParanoid" id="C1DZZ5"/>
<dbReference type="InterPro" id="IPR001680">
    <property type="entry name" value="WD40_rpt"/>
</dbReference>
<feature type="compositionally biased region" description="Low complexity" evidence="1">
    <location>
        <begin position="89"/>
        <end position="109"/>
    </location>
</feature>
<keyword evidence="3" id="KW-1185">Reference proteome</keyword>
<sequence>MSEAPKEPVADPGGAPAAVPAADTAPGNPAAPAAGAPAAAPATEPPSAIPAEIPTARASDPAPDAPVADAAPAPPAAVPSPVSPPAPDAPAKASADEPTPAARDAAPDTAPVPEPAPAATATPDPVSSLVAGAIAKATGGTPEPAPRVDPPAVTNATPAPAVTPGAPAAPAPTPEGPIAVPSTAVTPGGLGTALAAAAEKAAAPETPMTPAVADPVSSLVAGAIAKVSAENAEPAPKEEEGKEEEGDAAAKPALEKQASTKDATKKVGLFGRMFGGKKKEEKKEDPAAAKKTEEPEPEPAPSTPNPVADLVSNAIAKVEGSFGSPVDSSTEAKKEEAAPAETASVPAGKKIAIQDEEEPPAAAAPAAPAETPAETPPAPAELPAPPAPPAEAEAPAAPAPQAAPQAPAAPPALPVQPPAEDVLPSPVKQPHEVEMDAEKAAAVKSGVVSAFLTPGGIGGALGKGGAARATPTERRMRGAVAADDVLSLRVHSTSALIPNAIMVSPVLRVHLVDSETGFPLNPSGTDTTPVQTAPFDLNRRVKASMSPEWNETLDVEELVQDVTHSRALLLFELLQPVPSFGYYDERPDMFPNGQPAKIAWGFLKLLRTRDQQPNFGRLQVQLYKFPGEAQGLVGALTKTAFNNWAGQKDVVGDLAVYRTWKETIKHAPALRPLYPAHVNVTVAAAPRGGAATALLSSLKDNIKNAAALPAPGMTLKGLVTGKAIKPRPGMKERIERERALGGGWRGAQDVLTSAPADEAAEVTETLGRLPYETLCYGMDADAAAAHQAASTPMKAAIVTAIKQGEDGPGATYEAGGRPGKPVIVKLPHARERHDDCEIPNGEARTQVTLPGHAHECVLASFDQLGRRLAAVCKEGSMYTVQIFDMATGQCTAAFAGHGSSVYDVCWARDPEIDVGASLGTVDFGGGAPTRVITASADGAARAWSVGADARAPTREQLGSDDAVAQHACECYGAAWHPQRPELAVTVARDGGVRLWSMPSGSGSRGVPAQGSVVTGIAPGQPGVAATALAFDKGGHRVFVGFADGSVREMLVELGQDVLGAGSRTSAGAPLHPTSSVRPLRECRDTLGEAVTCIRVTPNDRRVLVRTIADRIASVEVSFFAATHSLDLAKPGFKLRNAKKDGGPQLARFGVSPDGRFAVAPAADGSTRLFDVDIGGDGVRVPAAETRGVRVNDVAWSPAAHVVCVASADAKKPVALKASVEGRPAIEPPARANGVGILGRPGAPTTAAAIKKSREAAGFASSTRGRSDPLPAELTPDAVREMLRRIRVDAQRERTQAKEDFQRQRMATPRGVPNPIAGASTGAAAAYGLEKENASASLGFDAAKRSFDPYGGPGGASVTGEGGRGEGYGLSSMGYGVGGVAGGSSAGVGYGLGSELGAGALSSLSPVG</sequence>
<feature type="compositionally biased region" description="Pro residues" evidence="1">
    <location>
        <begin position="374"/>
        <end position="389"/>
    </location>
</feature>
<gene>
    <name evidence="2" type="ORF">MICPUN_56366</name>
</gene>
<evidence type="ECO:0000256" key="1">
    <source>
        <dbReference type="SAM" id="MobiDB-lite"/>
    </source>
</evidence>
<dbReference type="OMA" id="PYETLCY"/>
<accession>C1DZZ5</accession>
<dbReference type="EMBL" id="CP001323">
    <property type="protein sequence ID" value="ACO61211.1"/>
    <property type="molecule type" value="Genomic_DNA"/>
</dbReference>
<dbReference type="PANTHER" id="PTHR44499">
    <property type="entry name" value="JOUBERIN"/>
    <property type="match status" value="1"/>
</dbReference>
<dbReference type="Proteomes" id="UP000002009">
    <property type="component" value="Chromosome 2"/>
</dbReference>
<dbReference type="GO" id="GO:0036064">
    <property type="term" value="C:ciliary basal body"/>
    <property type="evidence" value="ECO:0007669"/>
    <property type="project" value="TreeGrafter"/>
</dbReference>
<feature type="compositionally biased region" description="Basic and acidic residues" evidence="1">
    <location>
        <begin position="1291"/>
        <end position="1302"/>
    </location>
</feature>
<dbReference type="PANTHER" id="PTHR44499:SF1">
    <property type="entry name" value="JOUBERIN"/>
    <property type="match status" value="1"/>
</dbReference>
<dbReference type="SMART" id="SM00320">
    <property type="entry name" value="WD40"/>
    <property type="match status" value="3"/>
</dbReference>
<feature type="compositionally biased region" description="Low complexity" evidence="1">
    <location>
        <begin position="360"/>
        <end position="373"/>
    </location>
</feature>
<dbReference type="SUPFAM" id="SSF50978">
    <property type="entry name" value="WD40 repeat-like"/>
    <property type="match status" value="1"/>
</dbReference>
<dbReference type="eggNOG" id="KOG0266">
    <property type="taxonomic scope" value="Eukaryota"/>
</dbReference>
<dbReference type="InterPro" id="IPR052803">
    <property type="entry name" value="Cilium-Associated_Jouberin"/>
</dbReference>
<organism evidence="2 3">
    <name type="scientific">Micromonas commoda (strain RCC299 / NOUM17 / CCMP2709)</name>
    <name type="common">Picoplanktonic green alga</name>
    <dbReference type="NCBI Taxonomy" id="296587"/>
    <lineage>
        <taxon>Eukaryota</taxon>
        <taxon>Viridiplantae</taxon>
        <taxon>Chlorophyta</taxon>
        <taxon>Mamiellophyceae</taxon>
        <taxon>Mamiellales</taxon>
        <taxon>Mamiellaceae</taxon>
        <taxon>Micromonas</taxon>
    </lineage>
</organism>
<proteinExistence type="predicted"/>
<dbReference type="GeneID" id="8241147"/>
<feature type="compositionally biased region" description="Basic and acidic residues" evidence="1">
    <location>
        <begin position="277"/>
        <end position="294"/>
    </location>
</feature>
<dbReference type="KEGG" id="mis:MICPUN_56366"/>
<protein>
    <submittedName>
        <fullName evidence="2">Uncharacterized protein</fullName>
    </submittedName>
</protein>
<feature type="compositionally biased region" description="Pro residues" evidence="1">
    <location>
        <begin position="407"/>
        <end position="417"/>
    </location>
</feature>
<feature type="region of interest" description="Disordered" evidence="1">
    <location>
        <begin position="1"/>
        <end position="189"/>
    </location>
</feature>
<dbReference type="STRING" id="296587.C1DZZ5"/>
<dbReference type="OrthoDB" id="568289at2759"/>
<reference evidence="2 3" key="1">
    <citation type="journal article" date="2009" name="Science">
        <title>Green evolution and dynamic adaptations revealed by genomes of the marine picoeukaryotes Micromonas.</title>
        <authorList>
            <person name="Worden A.Z."/>
            <person name="Lee J.H."/>
            <person name="Mock T."/>
            <person name="Rouze P."/>
            <person name="Simmons M.P."/>
            <person name="Aerts A.L."/>
            <person name="Allen A.E."/>
            <person name="Cuvelier M.L."/>
            <person name="Derelle E."/>
            <person name="Everett M.V."/>
            <person name="Foulon E."/>
            <person name="Grimwood J."/>
            <person name="Gundlach H."/>
            <person name="Henrissat B."/>
            <person name="Napoli C."/>
            <person name="McDonald S.M."/>
            <person name="Parker M.S."/>
            <person name="Rombauts S."/>
            <person name="Salamov A."/>
            <person name="Von Dassow P."/>
            <person name="Badger J.H."/>
            <person name="Coutinho P.M."/>
            <person name="Demir E."/>
            <person name="Dubchak I."/>
            <person name="Gentemann C."/>
            <person name="Eikrem W."/>
            <person name="Gready J.E."/>
            <person name="John U."/>
            <person name="Lanier W."/>
            <person name="Lindquist E.A."/>
            <person name="Lucas S."/>
            <person name="Mayer K.F."/>
            <person name="Moreau H."/>
            <person name="Not F."/>
            <person name="Otillar R."/>
            <person name="Panaud O."/>
            <person name="Pangilinan J."/>
            <person name="Paulsen I."/>
            <person name="Piegu B."/>
            <person name="Poliakov A."/>
            <person name="Robbens S."/>
            <person name="Schmutz J."/>
            <person name="Toulza E."/>
            <person name="Wyss T."/>
            <person name="Zelensky A."/>
            <person name="Zhou K."/>
            <person name="Armbrust E.V."/>
            <person name="Bhattacharya D."/>
            <person name="Goodenough U.W."/>
            <person name="Van de Peer Y."/>
            <person name="Grigoriev I.V."/>
        </authorList>
    </citation>
    <scope>NUCLEOTIDE SEQUENCE [LARGE SCALE GENOMIC DNA]</scope>
    <source>
        <strain evidence="3">RCC299 / NOUM17</strain>
    </source>
</reference>
<dbReference type="InterPro" id="IPR015943">
    <property type="entry name" value="WD40/YVTN_repeat-like_dom_sf"/>
</dbReference>
<feature type="region of interest" description="Disordered" evidence="1">
    <location>
        <begin position="227"/>
        <end position="431"/>
    </location>
</feature>
<dbReference type="Pfam" id="PF00400">
    <property type="entry name" value="WD40"/>
    <property type="match status" value="1"/>
</dbReference>
<evidence type="ECO:0000313" key="3">
    <source>
        <dbReference type="Proteomes" id="UP000002009"/>
    </source>
</evidence>
<dbReference type="Gene3D" id="2.130.10.10">
    <property type="entry name" value="YVTN repeat-like/Quinoprotein amine dehydrogenase"/>
    <property type="match status" value="1"/>
</dbReference>
<feature type="compositionally biased region" description="Low complexity" evidence="1">
    <location>
        <begin position="150"/>
        <end position="166"/>
    </location>
</feature>
<dbReference type="GO" id="GO:0044458">
    <property type="term" value="P:motile cilium assembly"/>
    <property type="evidence" value="ECO:0007669"/>
    <property type="project" value="TreeGrafter"/>
</dbReference>
<dbReference type="RefSeq" id="XP_002499953.1">
    <property type="nucleotide sequence ID" value="XM_002499907.1"/>
</dbReference>
<feature type="compositionally biased region" description="Low complexity" evidence="1">
    <location>
        <begin position="10"/>
        <end position="42"/>
    </location>
</feature>